<dbReference type="Proteomes" id="UP000014909">
    <property type="component" value="Plasmid unnamed"/>
</dbReference>
<proteinExistence type="predicted"/>
<keyword evidence="2" id="KW-0614">Plasmid</keyword>
<name>S5ASJ1_9ALTE</name>
<feature type="region of interest" description="Disordered" evidence="1">
    <location>
        <begin position="277"/>
        <end position="305"/>
    </location>
</feature>
<dbReference type="KEGG" id="amh:I633_22076"/>
<dbReference type="EMBL" id="CP004847">
    <property type="protein sequence ID" value="AGP79838.1"/>
    <property type="molecule type" value="Genomic_DNA"/>
</dbReference>
<dbReference type="PATRIC" id="fig|1300253.3.peg.4605"/>
<gene>
    <name evidence="2" type="ORF">I633_22076</name>
</gene>
<accession>S5ASJ1</accession>
<organism evidence="2 3">
    <name type="scientific">Alteromonas mediterranea 615</name>
    <dbReference type="NCBI Taxonomy" id="1300253"/>
    <lineage>
        <taxon>Bacteria</taxon>
        <taxon>Pseudomonadati</taxon>
        <taxon>Pseudomonadota</taxon>
        <taxon>Gammaproteobacteria</taxon>
        <taxon>Alteromonadales</taxon>
        <taxon>Alteromonadaceae</taxon>
        <taxon>Alteromonas/Salinimonas group</taxon>
        <taxon>Alteromonas</taxon>
    </lineage>
</organism>
<evidence type="ECO:0000313" key="3">
    <source>
        <dbReference type="Proteomes" id="UP000014909"/>
    </source>
</evidence>
<evidence type="ECO:0000313" key="2">
    <source>
        <dbReference type="EMBL" id="AGP79838.1"/>
    </source>
</evidence>
<dbReference type="HOGENOM" id="CLU_911007_0_0_6"/>
<dbReference type="BioCyc" id="AMAC1300253:G12YX-3485-MONOMER"/>
<dbReference type="AlphaFoldDB" id="S5ASJ1"/>
<reference evidence="2 3" key="1">
    <citation type="journal article" date="2013" name="Genome Biol. Evol.">
        <title>Genomic Diversity of "Deep Ecotype" Alteromonas macleodii Isolates: Evidence for Pan-Mediterranean Clonal Frames.</title>
        <authorList>
            <person name="Lopez-Perez M."/>
            <person name="Gonzaga A."/>
            <person name="Rodriguez-Valera F."/>
        </authorList>
    </citation>
    <scope>NUCLEOTIDE SEQUENCE [LARGE SCALE GENOMIC DNA]</scope>
    <source>
        <strain evidence="3">'English Channel 615'</strain>
        <plasmid evidence="3">Plasmid</plasmid>
    </source>
</reference>
<protein>
    <submittedName>
        <fullName evidence="2">Uncharacterized protein</fullName>
    </submittedName>
</protein>
<geneLocation type="plasmid" evidence="2">
    <name>unnamed</name>
</geneLocation>
<feature type="compositionally biased region" description="Polar residues" evidence="1">
    <location>
        <begin position="277"/>
        <end position="291"/>
    </location>
</feature>
<sequence length="305" mass="33991">MKTTINYLRKTFGADDYNKIVNWVNAQYSRRGEQFGQSVSLADCNEFEVMSVVKNAVESLALSVDEVLSGTSILPRINDSMSDFEVVCHINAWLFENAFTRAGMQVDDVVFAREGDDVTYSGTNKHIAYKSAGDNRNAPILCAFMNFSFPTNGIKGCVMLDKDEVVGVKDAAVEHMFNGLNILAEDEWLDAAVALMFKRLLSESTFTAIHKVLSKETLNTLANMVAYSEAFFSNKKDDVSPGDSKVYNDYGRVIARKFVRFNIVDIKKHNNVTPINSVKKANNTGGETTPESFDERTTPVEFGQF</sequence>
<evidence type="ECO:0000256" key="1">
    <source>
        <dbReference type="SAM" id="MobiDB-lite"/>
    </source>
</evidence>